<dbReference type="WBParaSite" id="TTAC_0000867001-mRNA-1">
    <property type="protein sequence ID" value="TTAC_0000867001-mRNA-1"/>
    <property type="gene ID" value="TTAC_0000867001"/>
</dbReference>
<protein>
    <submittedName>
        <fullName evidence="3">Protein yippee-like</fullName>
    </submittedName>
</protein>
<evidence type="ECO:0000313" key="2">
    <source>
        <dbReference type="Proteomes" id="UP000274429"/>
    </source>
</evidence>
<organism evidence="3">
    <name type="scientific">Hydatigena taeniaeformis</name>
    <name type="common">Feline tapeworm</name>
    <name type="synonym">Taenia taeniaeformis</name>
    <dbReference type="NCBI Taxonomy" id="6205"/>
    <lineage>
        <taxon>Eukaryota</taxon>
        <taxon>Metazoa</taxon>
        <taxon>Spiralia</taxon>
        <taxon>Lophotrochozoa</taxon>
        <taxon>Platyhelminthes</taxon>
        <taxon>Cestoda</taxon>
        <taxon>Eucestoda</taxon>
        <taxon>Cyclophyllidea</taxon>
        <taxon>Taeniidae</taxon>
        <taxon>Hydatigera</taxon>
    </lineage>
</organism>
<keyword evidence="2" id="KW-1185">Reference proteome</keyword>
<gene>
    <name evidence="1" type="ORF">TTAC_LOCUS8655</name>
</gene>
<evidence type="ECO:0000313" key="1">
    <source>
        <dbReference type="EMBL" id="VDM33278.1"/>
    </source>
</evidence>
<dbReference type="AlphaFoldDB" id="A0A0R3X5D2"/>
<evidence type="ECO:0000313" key="3">
    <source>
        <dbReference type="WBParaSite" id="TTAC_0000867001-mRNA-1"/>
    </source>
</evidence>
<reference evidence="3" key="1">
    <citation type="submission" date="2017-02" db="UniProtKB">
        <authorList>
            <consortium name="WormBaseParasite"/>
        </authorList>
    </citation>
    <scope>IDENTIFICATION</scope>
</reference>
<proteinExistence type="predicted"/>
<name>A0A0R3X5D2_HYDTA</name>
<dbReference type="EMBL" id="UYWX01020557">
    <property type="protein sequence ID" value="VDM33278.1"/>
    <property type="molecule type" value="Genomic_DNA"/>
</dbReference>
<sequence>MLFGMNEAMERSRRFWDLNRGEWVPLTRGGYRCCRCQVSFTLEKEASPEESSTCKLPQVTVKAEVTPFQKTERRSGRIKQFTTEMRGSRFESVYLTCKCMHKEVSSPE</sequence>
<accession>A0A0R3X5D2</accession>
<dbReference type="Proteomes" id="UP000274429">
    <property type="component" value="Unassembled WGS sequence"/>
</dbReference>
<reference evidence="1 2" key="2">
    <citation type="submission" date="2018-11" db="EMBL/GenBank/DDBJ databases">
        <authorList>
            <consortium name="Pathogen Informatics"/>
        </authorList>
    </citation>
    <scope>NUCLEOTIDE SEQUENCE [LARGE SCALE GENOMIC DNA]</scope>
</reference>